<proteinExistence type="predicted"/>
<accession>A0A7G9RLM0</accession>
<evidence type="ECO:0000256" key="1">
    <source>
        <dbReference type="SAM" id="Coils"/>
    </source>
</evidence>
<dbReference type="AlphaFoldDB" id="A0A7G9RLM0"/>
<keyword evidence="1" id="KW-0175">Coiled coil</keyword>
<dbReference type="EMBL" id="CP060714">
    <property type="protein sequence ID" value="QNN56495.1"/>
    <property type="molecule type" value="Genomic_DNA"/>
</dbReference>
<dbReference type="InterPro" id="IPR014915">
    <property type="entry name" value="Phage_TLS_TfmB"/>
</dbReference>
<gene>
    <name evidence="2" type="ORF">H9K76_18435</name>
</gene>
<dbReference type="Pfam" id="PF08809">
    <property type="entry name" value="DUF1799"/>
    <property type="match status" value="1"/>
</dbReference>
<evidence type="ECO:0000313" key="2">
    <source>
        <dbReference type="EMBL" id="QNN56495.1"/>
    </source>
</evidence>
<dbReference type="RefSeq" id="WP_187596761.1">
    <property type="nucleotide sequence ID" value="NZ_CP060714.1"/>
</dbReference>
<name>A0A7G9RLM0_9BURK</name>
<dbReference type="KEGG" id="drg:H9K76_18435"/>
<dbReference type="Proteomes" id="UP000515811">
    <property type="component" value="Chromosome"/>
</dbReference>
<sequence length="98" mass="11331">MAAFGFRPSDYQDGGVEVWPENVHAFNIFYAMRHQWRVSEGVAFGLDHNVLFTRIDRLRLSDEDAAELEEDVMTMEAEALSVMNDERERRAKNAARSH</sequence>
<reference evidence="2 3" key="1">
    <citation type="submission" date="2020-08" db="EMBL/GenBank/DDBJ databases">
        <title>Genome sequence of Diaphorobacter ruginosibacter DSM 27467T.</title>
        <authorList>
            <person name="Hyun D.-W."/>
            <person name="Bae J.-W."/>
        </authorList>
    </citation>
    <scope>NUCLEOTIDE SEQUENCE [LARGE SCALE GENOMIC DNA]</scope>
    <source>
        <strain evidence="2 3">DSM 27467</strain>
    </source>
</reference>
<evidence type="ECO:0000313" key="3">
    <source>
        <dbReference type="Proteomes" id="UP000515811"/>
    </source>
</evidence>
<keyword evidence="3" id="KW-1185">Reference proteome</keyword>
<protein>
    <submittedName>
        <fullName evidence="2">DUF1799 domain-containing protein</fullName>
    </submittedName>
</protein>
<organism evidence="2 3">
    <name type="scientific">Diaphorobacter ruginosibacter</name>
    <dbReference type="NCBI Taxonomy" id="1715720"/>
    <lineage>
        <taxon>Bacteria</taxon>
        <taxon>Pseudomonadati</taxon>
        <taxon>Pseudomonadota</taxon>
        <taxon>Betaproteobacteria</taxon>
        <taxon>Burkholderiales</taxon>
        <taxon>Comamonadaceae</taxon>
        <taxon>Diaphorobacter</taxon>
    </lineage>
</organism>
<feature type="coiled-coil region" evidence="1">
    <location>
        <begin position="58"/>
        <end position="85"/>
    </location>
</feature>